<dbReference type="AlphaFoldDB" id="A0AAD6ZJU1"/>
<keyword evidence="2" id="KW-1185">Reference proteome</keyword>
<accession>A0AAD6ZJU1</accession>
<gene>
    <name evidence="1" type="ORF">DFH08DRAFT_940921</name>
</gene>
<comment type="caution">
    <text evidence="1">The sequence shown here is derived from an EMBL/GenBank/DDBJ whole genome shotgun (WGS) entry which is preliminary data.</text>
</comment>
<proteinExistence type="predicted"/>
<protein>
    <submittedName>
        <fullName evidence="1">Uncharacterized protein</fullName>
    </submittedName>
</protein>
<dbReference type="Proteomes" id="UP001218218">
    <property type="component" value="Unassembled WGS sequence"/>
</dbReference>
<organism evidence="1 2">
    <name type="scientific">Mycena albidolilacea</name>
    <dbReference type="NCBI Taxonomy" id="1033008"/>
    <lineage>
        <taxon>Eukaryota</taxon>
        <taxon>Fungi</taxon>
        <taxon>Dikarya</taxon>
        <taxon>Basidiomycota</taxon>
        <taxon>Agaricomycotina</taxon>
        <taxon>Agaricomycetes</taxon>
        <taxon>Agaricomycetidae</taxon>
        <taxon>Agaricales</taxon>
        <taxon>Marasmiineae</taxon>
        <taxon>Mycenaceae</taxon>
        <taxon>Mycena</taxon>
    </lineage>
</organism>
<dbReference type="EMBL" id="JARIHO010000042">
    <property type="protein sequence ID" value="KAJ7326199.1"/>
    <property type="molecule type" value="Genomic_DNA"/>
</dbReference>
<reference evidence="1" key="1">
    <citation type="submission" date="2023-03" db="EMBL/GenBank/DDBJ databases">
        <title>Massive genome expansion in bonnet fungi (Mycena s.s.) driven by repeated elements and novel gene families across ecological guilds.</title>
        <authorList>
            <consortium name="Lawrence Berkeley National Laboratory"/>
            <person name="Harder C.B."/>
            <person name="Miyauchi S."/>
            <person name="Viragh M."/>
            <person name="Kuo A."/>
            <person name="Thoen E."/>
            <person name="Andreopoulos B."/>
            <person name="Lu D."/>
            <person name="Skrede I."/>
            <person name="Drula E."/>
            <person name="Henrissat B."/>
            <person name="Morin E."/>
            <person name="Kohler A."/>
            <person name="Barry K."/>
            <person name="LaButti K."/>
            <person name="Morin E."/>
            <person name="Salamov A."/>
            <person name="Lipzen A."/>
            <person name="Mereny Z."/>
            <person name="Hegedus B."/>
            <person name="Baldrian P."/>
            <person name="Stursova M."/>
            <person name="Weitz H."/>
            <person name="Taylor A."/>
            <person name="Grigoriev I.V."/>
            <person name="Nagy L.G."/>
            <person name="Martin F."/>
            <person name="Kauserud H."/>
        </authorList>
    </citation>
    <scope>NUCLEOTIDE SEQUENCE</scope>
    <source>
        <strain evidence="1">CBHHK002</strain>
    </source>
</reference>
<sequence>MSLQERVAESGLTSHRTMVTTGGTSPQTLMNHPSPHTISASPVTQIQWLLPPDEDAKTCFHILRAEHYACLDELVHSVAVHRTDEQLRRFQTRLDECRCDLVKYELLQLIHENDNDQENPTFNGMVYSIFTRCLVMHGFKVGHISGGQASEPDFAPKKWPASTAALFPAGQEAAIVSFARVFRSTSSPAILDFIRIILPHCPSLAMPISTNALFWDVIIAGLEVAVDNFDGSVVGGDKESDGEDEVG</sequence>
<evidence type="ECO:0000313" key="1">
    <source>
        <dbReference type="EMBL" id="KAJ7326199.1"/>
    </source>
</evidence>
<name>A0AAD6ZJU1_9AGAR</name>
<evidence type="ECO:0000313" key="2">
    <source>
        <dbReference type="Proteomes" id="UP001218218"/>
    </source>
</evidence>